<keyword evidence="4" id="KW-1185">Reference proteome</keyword>
<dbReference type="InterPro" id="IPR005064">
    <property type="entry name" value="BUG"/>
</dbReference>
<gene>
    <name evidence="3" type="ORF">GCM10023144_46520</name>
</gene>
<comment type="similarity">
    <text evidence="1">Belongs to the UPF0065 (bug) family.</text>
</comment>
<dbReference type="RefSeq" id="WP_345252339.1">
    <property type="nucleotide sequence ID" value="NZ_BAABFO010000039.1"/>
</dbReference>
<dbReference type="Gene3D" id="3.40.190.10">
    <property type="entry name" value="Periplasmic binding protein-like II"/>
    <property type="match status" value="1"/>
</dbReference>
<comment type="caution">
    <text evidence="3">The sequence shown here is derived from an EMBL/GenBank/DDBJ whole genome shotgun (WGS) entry which is preliminary data.</text>
</comment>
<accession>A0ABP8HSB1</accession>
<dbReference type="PANTHER" id="PTHR42928">
    <property type="entry name" value="TRICARBOXYLATE-BINDING PROTEIN"/>
    <property type="match status" value="1"/>
</dbReference>
<dbReference type="SUPFAM" id="SSF53850">
    <property type="entry name" value="Periplasmic binding protein-like II"/>
    <property type="match status" value="1"/>
</dbReference>
<sequence>MTRQYRHVAALATAFMVAAAPAAHAAWPDDQPIEILVGFAPGGANDVMPRMMAPFMEKLLGGNAKFVVVNRPGASGDIAWSQLARAKPDGYTIAMMATPAFLTNQIRGLSSYDAAAIVPVARAMDDPAVLVAGPRTKFDSLAEAARFLAGKPEQLSLATNGVGTNGDMVARSLAAAGVKLNVVPFKGAGDIRTSLSGGHIDLAVMGATEYLSASQGDSRLRAIAQFSPARRAFLDKVPTAKEQGYDIAISSERGFAAPRGVPPEILSKLEYAIQATLRNPDFLAKVQDQAPTILFQSGADWARRMPQQKAFFSKIWEATPDR</sequence>
<evidence type="ECO:0000313" key="3">
    <source>
        <dbReference type="EMBL" id="GAA4343497.1"/>
    </source>
</evidence>
<dbReference type="Pfam" id="PF03401">
    <property type="entry name" value="TctC"/>
    <property type="match status" value="1"/>
</dbReference>
<evidence type="ECO:0000256" key="2">
    <source>
        <dbReference type="SAM" id="SignalP"/>
    </source>
</evidence>
<dbReference type="PANTHER" id="PTHR42928:SF5">
    <property type="entry name" value="BLR1237 PROTEIN"/>
    <property type="match status" value="1"/>
</dbReference>
<feature type="signal peptide" evidence="2">
    <location>
        <begin position="1"/>
        <end position="25"/>
    </location>
</feature>
<dbReference type="PIRSF" id="PIRSF017082">
    <property type="entry name" value="YflP"/>
    <property type="match status" value="1"/>
</dbReference>
<evidence type="ECO:0000256" key="1">
    <source>
        <dbReference type="ARBA" id="ARBA00006987"/>
    </source>
</evidence>
<feature type="chain" id="PRO_5047280068" evidence="2">
    <location>
        <begin position="26"/>
        <end position="322"/>
    </location>
</feature>
<organism evidence="3 4">
    <name type="scientific">Pigmentiphaga soli</name>
    <dbReference type="NCBI Taxonomy" id="1007095"/>
    <lineage>
        <taxon>Bacteria</taxon>
        <taxon>Pseudomonadati</taxon>
        <taxon>Pseudomonadota</taxon>
        <taxon>Betaproteobacteria</taxon>
        <taxon>Burkholderiales</taxon>
        <taxon>Alcaligenaceae</taxon>
        <taxon>Pigmentiphaga</taxon>
    </lineage>
</organism>
<name>A0ABP8HSB1_9BURK</name>
<dbReference type="EMBL" id="BAABFO010000039">
    <property type="protein sequence ID" value="GAA4343497.1"/>
    <property type="molecule type" value="Genomic_DNA"/>
</dbReference>
<reference evidence="4" key="1">
    <citation type="journal article" date="2019" name="Int. J. Syst. Evol. Microbiol.">
        <title>The Global Catalogue of Microorganisms (GCM) 10K type strain sequencing project: providing services to taxonomists for standard genome sequencing and annotation.</title>
        <authorList>
            <consortium name="The Broad Institute Genomics Platform"/>
            <consortium name="The Broad Institute Genome Sequencing Center for Infectious Disease"/>
            <person name="Wu L."/>
            <person name="Ma J."/>
        </authorList>
    </citation>
    <scope>NUCLEOTIDE SEQUENCE [LARGE SCALE GENOMIC DNA]</scope>
    <source>
        <strain evidence="4">JCM 17666</strain>
    </source>
</reference>
<dbReference type="InterPro" id="IPR042100">
    <property type="entry name" value="Bug_dom1"/>
</dbReference>
<dbReference type="CDD" id="cd07012">
    <property type="entry name" value="PBP2_Bug_TTT"/>
    <property type="match status" value="1"/>
</dbReference>
<dbReference type="Proteomes" id="UP001501671">
    <property type="component" value="Unassembled WGS sequence"/>
</dbReference>
<protein>
    <submittedName>
        <fullName evidence="3">Tripartite tricarboxylate transporter substrate binding protein</fullName>
    </submittedName>
</protein>
<dbReference type="Gene3D" id="3.40.190.150">
    <property type="entry name" value="Bordetella uptake gene, domain 1"/>
    <property type="match status" value="1"/>
</dbReference>
<proteinExistence type="inferred from homology"/>
<keyword evidence="2" id="KW-0732">Signal</keyword>
<evidence type="ECO:0000313" key="4">
    <source>
        <dbReference type="Proteomes" id="UP001501671"/>
    </source>
</evidence>